<evidence type="ECO:0000313" key="5">
    <source>
        <dbReference type="Proteomes" id="UP000034595"/>
    </source>
</evidence>
<evidence type="ECO:0000259" key="2">
    <source>
        <dbReference type="Pfam" id="PF10646"/>
    </source>
</evidence>
<evidence type="ECO:0000256" key="1">
    <source>
        <dbReference type="SAM" id="Phobius"/>
    </source>
</evidence>
<feature type="domain" description="Bacterial spore germination immunoglobulin-like" evidence="3">
    <location>
        <begin position="71"/>
        <end position="157"/>
    </location>
</feature>
<organism evidence="4 5">
    <name type="scientific">Candidatus Azambacteria bacterium GW2011_GWA1_44_9</name>
    <dbReference type="NCBI Taxonomy" id="1618610"/>
    <lineage>
        <taxon>Bacteria</taxon>
        <taxon>Candidatus Azamiibacteriota</taxon>
    </lineage>
</organism>
<dbReference type="AlphaFoldDB" id="A0A0G1KDW9"/>
<dbReference type="Proteomes" id="UP000034595">
    <property type="component" value="Unassembled WGS sequence"/>
</dbReference>
<evidence type="ECO:0000313" key="4">
    <source>
        <dbReference type="EMBL" id="KKT81750.1"/>
    </source>
</evidence>
<keyword evidence="1" id="KW-0472">Membrane</keyword>
<evidence type="ECO:0008006" key="6">
    <source>
        <dbReference type="Google" id="ProtNLM"/>
    </source>
</evidence>
<protein>
    <recommendedName>
        <fullName evidence="6">Bacterial spore germination immunoglobulin-like domain-containing protein</fullName>
    </recommendedName>
</protein>
<evidence type="ECO:0000259" key="3">
    <source>
        <dbReference type="Pfam" id="PF10648"/>
    </source>
</evidence>
<keyword evidence="1" id="KW-0812">Transmembrane</keyword>
<accession>A0A0G1KDW9</accession>
<dbReference type="InterPro" id="IPR018911">
    <property type="entry name" value="Gmad2_Ig-like_dom"/>
</dbReference>
<comment type="caution">
    <text evidence="4">The sequence shown here is derived from an EMBL/GenBank/DDBJ whole genome shotgun (WGS) entry which is preliminary data.</text>
</comment>
<keyword evidence="1" id="KW-1133">Transmembrane helix</keyword>
<proteinExistence type="predicted"/>
<dbReference type="EMBL" id="LCJQ01000006">
    <property type="protein sequence ID" value="KKT81750.1"/>
    <property type="molecule type" value="Genomic_DNA"/>
</dbReference>
<name>A0A0G1KDW9_9BACT</name>
<dbReference type="Pfam" id="PF10646">
    <property type="entry name" value="Germane"/>
    <property type="match status" value="1"/>
</dbReference>
<dbReference type="Pfam" id="PF10648">
    <property type="entry name" value="Gmad2"/>
    <property type="match status" value="1"/>
</dbReference>
<feature type="domain" description="GerMN" evidence="2">
    <location>
        <begin position="184"/>
        <end position="302"/>
    </location>
</feature>
<gene>
    <name evidence="4" type="ORF">UW78_C0006G0115</name>
</gene>
<feature type="transmembrane region" description="Helical" evidence="1">
    <location>
        <begin position="7"/>
        <end position="25"/>
    </location>
</feature>
<sequence>MKKLLTIFTVIIAIIIIVLGFLFIINKTTPPETVVCTMDVKICPDGSAVGRIAPTCQFAQCPPVKNISDLIRVSTPVEGAVVKSPLLTEGEARGTWYFEASFPIRIYDANNVLLGTAVAQAQSDWMTENFVPFKTTLTFSKPTTPTGTLVFEKDNPSGLPEHANELRMPIRFELSDKAQRTINLYYYDASKDKDASGNIMCSRKGLVPVARTIPLTLTPVQDSVKLLLKGTLTTEEKQQGITTEFPLQGVALTGASKNGSVVTLSFVDPNNRTSGGSCRAGILWFQIEATAKQFPGITSVKFIPEYLFQP</sequence>
<dbReference type="InterPro" id="IPR019606">
    <property type="entry name" value="GerMN"/>
</dbReference>
<reference evidence="4 5" key="1">
    <citation type="journal article" date="2015" name="Nature">
        <title>rRNA introns, odd ribosomes, and small enigmatic genomes across a large radiation of phyla.</title>
        <authorList>
            <person name="Brown C.T."/>
            <person name="Hug L.A."/>
            <person name="Thomas B.C."/>
            <person name="Sharon I."/>
            <person name="Castelle C.J."/>
            <person name="Singh A."/>
            <person name="Wilkins M.J."/>
            <person name="Williams K.H."/>
            <person name="Banfield J.F."/>
        </authorList>
    </citation>
    <scope>NUCLEOTIDE SEQUENCE [LARGE SCALE GENOMIC DNA]</scope>
</reference>